<comment type="catalytic activity">
    <reaction evidence="1">
        <text>hexadecane-1,2-diol + hexadecanoyl-CoA = 2-hydroxyhexadecyl hexadecanoate + CoA</text>
        <dbReference type="Rhea" id="RHEA:38171"/>
        <dbReference type="ChEBI" id="CHEBI:57287"/>
        <dbReference type="ChEBI" id="CHEBI:57379"/>
        <dbReference type="ChEBI" id="CHEBI:75586"/>
        <dbReference type="ChEBI" id="CHEBI:75587"/>
    </reaction>
    <physiologicalReaction direction="left-to-right" evidence="1">
        <dbReference type="Rhea" id="RHEA:38172"/>
    </physiologicalReaction>
</comment>
<comment type="catalytic activity">
    <reaction evidence="22">
        <text>2-(9Z-octadecenoyl)-glycerol + (9Z)-octadecenoyl-CoA = 1,2-di-(9Z-octadecenoyl)-sn-glycerol + CoA</text>
        <dbReference type="Rhea" id="RHEA:37911"/>
        <dbReference type="ChEBI" id="CHEBI:52333"/>
        <dbReference type="ChEBI" id="CHEBI:57287"/>
        <dbReference type="ChEBI" id="CHEBI:57387"/>
        <dbReference type="ChEBI" id="CHEBI:73990"/>
    </reaction>
    <physiologicalReaction direction="left-to-right" evidence="22">
        <dbReference type="Rhea" id="RHEA:37912"/>
    </physiologicalReaction>
</comment>
<evidence type="ECO:0000256" key="3">
    <source>
        <dbReference type="ARBA" id="ARBA00000895"/>
    </source>
</evidence>
<evidence type="ECO:0000256" key="25">
    <source>
        <dbReference type="ARBA" id="ARBA00048728"/>
    </source>
</evidence>
<feature type="transmembrane region" description="Helical" evidence="31">
    <location>
        <begin position="98"/>
        <end position="119"/>
    </location>
</feature>
<comment type="catalytic activity">
    <reaction evidence="25">
        <text>1,2-di-(9Z-octadecenoyl)-glycerol + (9Z)-octadecenoate + H(+) = 1,2,3-tri-(9Z-octadecenoyl)-glycerol + H2O</text>
        <dbReference type="Rhea" id="RHEA:38379"/>
        <dbReference type="ChEBI" id="CHEBI:15377"/>
        <dbReference type="ChEBI" id="CHEBI:15378"/>
        <dbReference type="ChEBI" id="CHEBI:30823"/>
        <dbReference type="ChEBI" id="CHEBI:52323"/>
        <dbReference type="ChEBI" id="CHEBI:53753"/>
    </reaction>
    <physiologicalReaction direction="left-to-right" evidence="25">
        <dbReference type="Rhea" id="RHEA:38380"/>
    </physiologicalReaction>
</comment>
<protein>
    <recommendedName>
        <fullName evidence="29">O-acyltransferase</fullName>
    </recommendedName>
</protein>
<dbReference type="RefSeq" id="XP_009050921.1">
    <property type="nucleotide sequence ID" value="XM_009052673.1"/>
</dbReference>
<feature type="transmembrane region" description="Helical" evidence="31">
    <location>
        <begin position="315"/>
        <end position="336"/>
    </location>
</feature>
<dbReference type="PANTHER" id="PTHR10408">
    <property type="entry name" value="STEROL O-ACYLTRANSFERASE"/>
    <property type="match status" value="1"/>
</dbReference>
<evidence type="ECO:0000256" key="4">
    <source>
        <dbReference type="ARBA" id="ARBA00001118"/>
    </source>
</evidence>
<keyword evidence="14 31" id="KW-1133">Transmembrane helix</keyword>
<dbReference type="EMBL" id="KB201262">
    <property type="protein sequence ID" value="ESO98214.1"/>
    <property type="molecule type" value="Genomic_DNA"/>
</dbReference>
<feature type="active site" evidence="30">
    <location>
        <position position="398"/>
    </location>
</feature>
<evidence type="ECO:0000313" key="33">
    <source>
        <dbReference type="Proteomes" id="UP000030746"/>
    </source>
</evidence>
<evidence type="ECO:0000256" key="13">
    <source>
        <dbReference type="ARBA" id="ARBA00022824"/>
    </source>
</evidence>
<evidence type="ECO:0000256" key="18">
    <source>
        <dbReference type="ARBA" id="ARBA00047367"/>
    </source>
</evidence>
<evidence type="ECO:0000256" key="31">
    <source>
        <dbReference type="SAM" id="Phobius"/>
    </source>
</evidence>
<evidence type="ECO:0000256" key="19">
    <source>
        <dbReference type="ARBA" id="ARBA00047609"/>
    </source>
</evidence>
<evidence type="ECO:0000256" key="23">
    <source>
        <dbReference type="ARBA" id="ARBA00048614"/>
    </source>
</evidence>
<sequence length="478" mass="56006">MASTTTPRLRRSKSVYKIEARKGLERKERVWRPDKPIHRHADSFFSTSSGFTNYRGLLNLCLILLVLSNMRLVLENIIKYGILANPFDWIHLFLEQPYSWPNILIILCMNIFILFAFSFERLFTKGLLSERLGGVLQAINVAILLLYPAIVIYVLHPNPIFSVACLGVVTIVFLKLVSYACVNKWCRDEIKEDGKKNFRRRKSHSVCEANGKIDIHGDIKSTLVSYPDNLNLNDLYYFLFAPTLIYELNFPRSARIRKRFLVKRFIEMMFLSQLMLALTQQWMIPTVNNAMKPLAELDIYRVVERLLKLAIPNHFIWLIFFYWFFHSTLNVVAEVLRFGDREFYRDWWNAETVSRFWQDWNIPVHRWASRHLYKPLMRCGCSKLTGSIMVFFLSAFFHEYLLSVPLRMFKVWAFSAMIGQVPLAYVTAKYKCLQGTMGNVIMWLSLIMGQPVAILAYVHDYYIINFGTLHNQTISVGH</sequence>
<comment type="catalytic activity">
    <reaction evidence="5">
        <text>2-(9Z-octadecenoyl)-glycerol + hexadecanoyl-CoA = 1-hexadecanoyl-2-(9Z-octadecenoyl)-sn-glycerol + CoA</text>
        <dbReference type="Rhea" id="RHEA:38071"/>
        <dbReference type="ChEBI" id="CHEBI:57287"/>
        <dbReference type="ChEBI" id="CHEBI:57379"/>
        <dbReference type="ChEBI" id="CHEBI:73990"/>
        <dbReference type="ChEBI" id="CHEBI:75466"/>
    </reaction>
    <physiologicalReaction direction="left-to-right" evidence="5">
        <dbReference type="Rhea" id="RHEA:38072"/>
    </physiologicalReaction>
</comment>
<evidence type="ECO:0000256" key="6">
    <source>
        <dbReference type="ARBA" id="ARBA00001349"/>
    </source>
</evidence>
<keyword evidence="12 31" id="KW-0812">Transmembrane</keyword>
<keyword evidence="15 29" id="KW-0472">Membrane</keyword>
<evidence type="ECO:0000256" key="5">
    <source>
        <dbReference type="ARBA" id="ARBA00001313"/>
    </source>
</evidence>
<dbReference type="GO" id="GO:0004144">
    <property type="term" value="F:diacylglycerol O-acyltransferase activity"/>
    <property type="evidence" value="ECO:0007669"/>
    <property type="project" value="UniProtKB-EC"/>
</dbReference>
<dbReference type="GeneID" id="20248551"/>
<feature type="transmembrane region" description="Helical" evidence="31">
    <location>
        <begin position="440"/>
        <end position="459"/>
    </location>
</feature>
<evidence type="ECO:0000256" key="12">
    <source>
        <dbReference type="ARBA" id="ARBA00022692"/>
    </source>
</evidence>
<evidence type="ECO:0000256" key="1">
    <source>
        <dbReference type="ARBA" id="ARBA00000174"/>
    </source>
</evidence>
<dbReference type="PIRSF" id="PIRSF000439">
    <property type="entry name" value="Oat_ACAT_DAG_ARE"/>
    <property type="match status" value="1"/>
</dbReference>
<dbReference type="GO" id="GO:0019432">
    <property type="term" value="P:triglyceride biosynthetic process"/>
    <property type="evidence" value="ECO:0007669"/>
    <property type="project" value="InterPro"/>
</dbReference>
<evidence type="ECO:0000256" key="15">
    <source>
        <dbReference type="ARBA" id="ARBA00023136"/>
    </source>
</evidence>
<feature type="transmembrane region" description="Helical" evidence="31">
    <location>
        <begin position="160"/>
        <end position="182"/>
    </location>
</feature>
<dbReference type="Pfam" id="PF03062">
    <property type="entry name" value="MBOAT"/>
    <property type="match status" value="1"/>
</dbReference>
<evidence type="ECO:0000256" key="16">
    <source>
        <dbReference type="ARBA" id="ARBA00023315"/>
    </source>
</evidence>
<evidence type="ECO:0000256" key="10">
    <source>
        <dbReference type="ARBA" id="ARBA00009010"/>
    </source>
</evidence>
<accession>V4C8Y2</accession>
<comment type="catalytic activity">
    <reaction evidence="21">
        <text>2,3-di-(9Z)-octadecenoyl-sn-glycerol + (9Z)-octadecenoyl-CoA = 1,2,3-tri-(9Z-octadecenoyl)-glycerol + CoA</text>
        <dbReference type="Rhea" id="RHEA:38439"/>
        <dbReference type="ChEBI" id="CHEBI:53753"/>
        <dbReference type="ChEBI" id="CHEBI:57287"/>
        <dbReference type="ChEBI" id="CHEBI:57387"/>
        <dbReference type="ChEBI" id="CHEBI:75824"/>
    </reaction>
    <physiologicalReaction direction="left-to-right" evidence="21">
        <dbReference type="Rhea" id="RHEA:38440"/>
    </physiologicalReaction>
</comment>
<comment type="catalytic activity">
    <reaction evidence="3">
        <text>13-cis-retinol + hexadecanoyl-CoA = 13-cis-retinyl hexadecanoate + CoA</text>
        <dbReference type="Rhea" id="RHEA:55296"/>
        <dbReference type="ChEBI" id="CHEBI:45479"/>
        <dbReference type="ChEBI" id="CHEBI:57287"/>
        <dbReference type="ChEBI" id="CHEBI:57379"/>
        <dbReference type="ChEBI" id="CHEBI:138722"/>
    </reaction>
    <physiologicalReaction direction="left-to-right" evidence="3">
        <dbReference type="Rhea" id="RHEA:55297"/>
    </physiologicalReaction>
</comment>
<comment type="catalytic activity">
    <reaction evidence="4">
        <text>hexadecane-1,2-diol + 2 hexadecanoyl-CoA = 1,2-O,O-dihexadecanoyl-1,2-hexadecanediol + 2 CoA</text>
        <dbReference type="Rhea" id="RHEA:38211"/>
        <dbReference type="ChEBI" id="CHEBI:57287"/>
        <dbReference type="ChEBI" id="CHEBI:57379"/>
        <dbReference type="ChEBI" id="CHEBI:75586"/>
        <dbReference type="ChEBI" id="CHEBI:75608"/>
    </reaction>
    <physiologicalReaction direction="left-to-right" evidence="4">
        <dbReference type="Rhea" id="RHEA:38212"/>
    </physiologicalReaction>
</comment>
<reference evidence="32 33" key="1">
    <citation type="journal article" date="2013" name="Nature">
        <title>Insights into bilaterian evolution from three spiralian genomes.</title>
        <authorList>
            <person name="Simakov O."/>
            <person name="Marletaz F."/>
            <person name="Cho S.J."/>
            <person name="Edsinger-Gonzales E."/>
            <person name="Havlak P."/>
            <person name="Hellsten U."/>
            <person name="Kuo D.H."/>
            <person name="Larsson T."/>
            <person name="Lv J."/>
            <person name="Arendt D."/>
            <person name="Savage R."/>
            <person name="Osoegawa K."/>
            <person name="de Jong P."/>
            <person name="Grimwood J."/>
            <person name="Chapman J.A."/>
            <person name="Shapiro H."/>
            <person name="Aerts A."/>
            <person name="Otillar R.P."/>
            <person name="Terry A.Y."/>
            <person name="Boore J.L."/>
            <person name="Grigoriev I.V."/>
            <person name="Lindberg D.R."/>
            <person name="Seaver E.C."/>
            <person name="Weisblat D.A."/>
            <person name="Putnam N.H."/>
            <person name="Rokhsar D.S."/>
        </authorList>
    </citation>
    <scope>NUCLEOTIDE SEQUENCE [LARGE SCALE GENOMIC DNA]</scope>
</reference>
<dbReference type="PANTHER" id="PTHR10408:SF7">
    <property type="entry name" value="DIACYLGLYCEROL O-ACYLTRANSFERASE 1"/>
    <property type="match status" value="1"/>
</dbReference>
<dbReference type="AlphaFoldDB" id="V4C8Y2"/>
<evidence type="ECO:0000256" key="14">
    <source>
        <dbReference type="ARBA" id="ARBA00022989"/>
    </source>
</evidence>
<organism evidence="32 33">
    <name type="scientific">Lottia gigantea</name>
    <name type="common">Giant owl limpet</name>
    <dbReference type="NCBI Taxonomy" id="225164"/>
    <lineage>
        <taxon>Eukaryota</taxon>
        <taxon>Metazoa</taxon>
        <taxon>Spiralia</taxon>
        <taxon>Lophotrochozoa</taxon>
        <taxon>Mollusca</taxon>
        <taxon>Gastropoda</taxon>
        <taxon>Patellogastropoda</taxon>
        <taxon>Lottioidea</taxon>
        <taxon>Lottiidae</taxon>
        <taxon>Lottia</taxon>
    </lineage>
</organism>
<keyword evidence="33" id="KW-1185">Reference proteome</keyword>
<evidence type="ECO:0000256" key="24">
    <source>
        <dbReference type="ARBA" id="ARBA00048634"/>
    </source>
</evidence>
<dbReference type="PIRSF" id="PIRSF500231">
    <property type="entry name" value="Oat_dag"/>
    <property type="match status" value="1"/>
</dbReference>
<evidence type="ECO:0000313" key="32">
    <source>
        <dbReference type="EMBL" id="ESO98214.1"/>
    </source>
</evidence>
<comment type="subunit">
    <text evidence="17">Homodimer or homotetramer; both forms have similar enzymatic activities.</text>
</comment>
<dbReference type="HOGENOM" id="CLU_018190_0_0_1"/>
<feature type="transmembrane region" description="Helical" evidence="31">
    <location>
        <begin position="376"/>
        <end position="397"/>
    </location>
</feature>
<evidence type="ECO:0000256" key="20">
    <source>
        <dbReference type="ARBA" id="ARBA00047807"/>
    </source>
</evidence>
<dbReference type="GO" id="GO:0050252">
    <property type="term" value="F:retinol O-fatty-acyltransferase activity"/>
    <property type="evidence" value="ECO:0007669"/>
    <property type="project" value="UniProtKB-EC"/>
</dbReference>
<keyword evidence="11 29" id="KW-0808">Transferase</keyword>
<comment type="catalytic activity">
    <reaction evidence="23">
        <text>1-octadecanoyl-2-(5Z,8Z,11Z,14Z-eicosatetraenoyl)-sn-glycerol + (9Z)-octadecenoyl-CoA = 1-octadecanoyl-2-(5Z,8Z,11Z,14Z)-eicosatetraenoyl-3-(9Z)-octadecenoyl-sn-glycerol + CoA</text>
        <dbReference type="Rhea" id="RHEA:38307"/>
        <dbReference type="ChEBI" id="CHEBI:57287"/>
        <dbReference type="ChEBI" id="CHEBI:57387"/>
        <dbReference type="ChEBI" id="CHEBI:75728"/>
        <dbReference type="ChEBI" id="CHEBI:75729"/>
    </reaction>
    <physiologicalReaction direction="left-to-right" evidence="23">
        <dbReference type="Rhea" id="RHEA:38308"/>
    </physiologicalReaction>
</comment>
<gene>
    <name evidence="32" type="ORF">LOTGIDRAFT_231331</name>
</gene>
<dbReference type="CTD" id="20248551"/>
<proteinExistence type="inferred from homology"/>
<feature type="transmembrane region" description="Helical" evidence="31">
    <location>
        <begin position="265"/>
        <end position="284"/>
    </location>
</feature>
<dbReference type="UniPathway" id="UPA00230"/>
<evidence type="ECO:0000256" key="30">
    <source>
        <dbReference type="PIRSR" id="PIRSR000439-1"/>
    </source>
</evidence>
<dbReference type="KEGG" id="lgi:LOTGIDRAFT_231331"/>
<evidence type="ECO:0000256" key="29">
    <source>
        <dbReference type="PIRNR" id="PIRNR000439"/>
    </source>
</evidence>
<comment type="catalytic activity">
    <reaction evidence="6">
        <text>1,2-di-(9Z-octadecenoyl)-sn-glycerol + hexadecanoyl-CoA = 1,2-di-(9Z)-octadecenoyl-3-hexadecanoyl-sn-glycerol + CoA</text>
        <dbReference type="Rhea" id="RHEA:38163"/>
        <dbReference type="ChEBI" id="CHEBI:52333"/>
        <dbReference type="ChEBI" id="CHEBI:57287"/>
        <dbReference type="ChEBI" id="CHEBI:57379"/>
        <dbReference type="ChEBI" id="CHEBI:75583"/>
    </reaction>
    <physiologicalReaction direction="left-to-right" evidence="6">
        <dbReference type="Rhea" id="RHEA:38164"/>
    </physiologicalReaction>
</comment>
<comment type="similarity">
    <text evidence="10 29">Belongs to the membrane-bound acyltransferase family. Sterol o-acyltransferase subfamily.</text>
</comment>
<comment type="catalytic activity">
    <reaction evidence="26">
        <text>hexadecan-1-ol + hexadecanoyl-CoA = hexadecyl hexadecanoate + CoA</text>
        <dbReference type="Rhea" id="RHEA:38167"/>
        <dbReference type="ChEBI" id="CHEBI:16125"/>
        <dbReference type="ChEBI" id="CHEBI:57287"/>
        <dbReference type="ChEBI" id="CHEBI:57379"/>
        <dbReference type="ChEBI" id="CHEBI:75584"/>
    </reaction>
    <physiologicalReaction direction="left-to-right" evidence="26">
        <dbReference type="Rhea" id="RHEA:38168"/>
    </physiologicalReaction>
</comment>
<evidence type="ECO:0000256" key="7">
    <source>
        <dbReference type="ARBA" id="ARBA00001764"/>
    </source>
</evidence>
<evidence type="ECO:0000256" key="22">
    <source>
        <dbReference type="ARBA" id="ARBA00048135"/>
    </source>
</evidence>
<evidence type="ECO:0000256" key="21">
    <source>
        <dbReference type="ARBA" id="ARBA00048096"/>
    </source>
</evidence>
<comment type="catalytic activity">
    <reaction evidence="2">
        <text>all-trans-retinol + an acyl-CoA = an all-trans-retinyl ester + CoA</text>
        <dbReference type="Rhea" id="RHEA:11488"/>
        <dbReference type="ChEBI" id="CHEBI:17336"/>
        <dbReference type="ChEBI" id="CHEBI:57287"/>
        <dbReference type="ChEBI" id="CHEBI:58342"/>
        <dbReference type="ChEBI" id="CHEBI:63410"/>
        <dbReference type="EC" id="2.3.1.76"/>
    </reaction>
    <physiologicalReaction direction="left-to-right" evidence="2">
        <dbReference type="Rhea" id="RHEA:11489"/>
    </physiologicalReaction>
</comment>
<evidence type="ECO:0000256" key="28">
    <source>
        <dbReference type="ARBA" id="ARBA00049549"/>
    </source>
</evidence>
<comment type="catalytic activity">
    <reaction evidence="19">
        <text>1-O-(9Z-octadecyl)-3-(9Z-octadecenoyl)-glycerol + (9Z)-octadecenoyl-CoA = 1-O-(9Z-octadecenyl)-2,3-di-(9Z-octadecenoyl)glycerol + CoA</text>
        <dbReference type="Rhea" id="RHEA:55344"/>
        <dbReference type="ChEBI" id="CHEBI:57287"/>
        <dbReference type="ChEBI" id="CHEBI:57387"/>
        <dbReference type="ChEBI" id="CHEBI:138735"/>
        <dbReference type="ChEBI" id="CHEBI:197429"/>
    </reaction>
    <physiologicalReaction direction="left-to-right" evidence="19">
        <dbReference type="Rhea" id="RHEA:55345"/>
    </physiologicalReaction>
</comment>
<feature type="transmembrane region" description="Helical" evidence="31">
    <location>
        <begin position="57"/>
        <end position="78"/>
    </location>
</feature>
<dbReference type="InterPro" id="IPR014371">
    <property type="entry name" value="Oat_ACAT_DAG_ARE"/>
</dbReference>
<name>V4C8Y2_LOTGI</name>
<comment type="catalytic activity">
    <reaction evidence="24">
        <text>an acyl-CoA + a 1,2-diacyl-sn-glycerol = a triacyl-sn-glycerol + CoA</text>
        <dbReference type="Rhea" id="RHEA:10868"/>
        <dbReference type="ChEBI" id="CHEBI:17815"/>
        <dbReference type="ChEBI" id="CHEBI:57287"/>
        <dbReference type="ChEBI" id="CHEBI:58342"/>
        <dbReference type="ChEBI" id="CHEBI:64615"/>
        <dbReference type="EC" id="2.3.1.20"/>
    </reaction>
    <physiologicalReaction direction="left-to-right" evidence="24">
        <dbReference type="Rhea" id="RHEA:10869"/>
    </physiologicalReaction>
</comment>
<evidence type="ECO:0000256" key="2">
    <source>
        <dbReference type="ARBA" id="ARBA00000633"/>
    </source>
</evidence>
<evidence type="ECO:0000256" key="27">
    <source>
        <dbReference type="ARBA" id="ARBA00049168"/>
    </source>
</evidence>
<keyword evidence="13 29" id="KW-0256">Endoplasmic reticulum</keyword>
<comment type="catalytic activity">
    <reaction evidence="18">
        <text>1,2-di-(9Z-octadecenoyl)-sn-glycerol + (9Z)-octadecenoyl-CoA = 1,2,3-tri-(9Z-octadecenoyl)-glycerol + CoA</text>
        <dbReference type="Rhea" id="RHEA:38219"/>
        <dbReference type="ChEBI" id="CHEBI:52333"/>
        <dbReference type="ChEBI" id="CHEBI:53753"/>
        <dbReference type="ChEBI" id="CHEBI:57287"/>
        <dbReference type="ChEBI" id="CHEBI:57387"/>
    </reaction>
    <physiologicalReaction direction="left-to-right" evidence="18">
        <dbReference type="Rhea" id="RHEA:38220"/>
    </physiologicalReaction>
</comment>
<feature type="transmembrane region" description="Helical" evidence="31">
    <location>
        <begin position="409"/>
        <end position="428"/>
    </location>
</feature>
<feature type="transmembrane region" description="Helical" evidence="31">
    <location>
        <begin position="131"/>
        <end position="154"/>
    </location>
</feature>
<dbReference type="Proteomes" id="UP000030746">
    <property type="component" value="Unassembled WGS sequence"/>
</dbReference>
<evidence type="ECO:0000256" key="11">
    <source>
        <dbReference type="ARBA" id="ARBA00022679"/>
    </source>
</evidence>
<evidence type="ECO:0000256" key="8">
    <source>
        <dbReference type="ARBA" id="ARBA00004477"/>
    </source>
</evidence>
<evidence type="ECO:0000256" key="9">
    <source>
        <dbReference type="ARBA" id="ARBA00005175"/>
    </source>
</evidence>
<dbReference type="InterPro" id="IPR027251">
    <property type="entry name" value="Diacylglycerol_acylTrfase1"/>
</dbReference>
<evidence type="ECO:0000256" key="26">
    <source>
        <dbReference type="ARBA" id="ARBA00048907"/>
    </source>
</evidence>
<dbReference type="GO" id="GO:0005789">
    <property type="term" value="C:endoplasmic reticulum membrane"/>
    <property type="evidence" value="ECO:0007669"/>
    <property type="project" value="UniProtKB-SubCell"/>
</dbReference>
<dbReference type="STRING" id="225164.V4C8Y2"/>
<evidence type="ECO:0000256" key="17">
    <source>
        <dbReference type="ARBA" id="ARBA00023610"/>
    </source>
</evidence>
<comment type="catalytic activity">
    <reaction evidence="27">
        <text>1-(9Z-octadecenoyl)-glycerol + (9Z)-octadecenoyl-CoA = 1,2-di-(9Z-octadecenoyl)-glycerol + CoA</text>
        <dbReference type="Rhea" id="RHEA:37915"/>
        <dbReference type="ChEBI" id="CHEBI:52323"/>
        <dbReference type="ChEBI" id="CHEBI:57287"/>
        <dbReference type="ChEBI" id="CHEBI:57387"/>
        <dbReference type="ChEBI" id="CHEBI:75342"/>
    </reaction>
    <physiologicalReaction direction="left-to-right" evidence="27">
        <dbReference type="Rhea" id="RHEA:37916"/>
    </physiologicalReaction>
</comment>
<dbReference type="OMA" id="RCHDYRR"/>
<keyword evidence="16 29" id="KW-0012">Acyltransferase</keyword>
<comment type="catalytic activity">
    <reaction evidence="28">
        <text>1,3-di-(9Z-octadecenoyl)-glycerol + (9Z)-octadecenoyl-CoA = 1,2,3-tri-(9Z-octadecenoyl)-glycerol + CoA</text>
        <dbReference type="Rhea" id="RHEA:38435"/>
        <dbReference type="ChEBI" id="CHEBI:53753"/>
        <dbReference type="ChEBI" id="CHEBI:57287"/>
        <dbReference type="ChEBI" id="CHEBI:57387"/>
        <dbReference type="ChEBI" id="CHEBI:75735"/>
    </reaction>
    <physiologicalReaction direction="left-to-right" evidence="28">
        <dbReference type="Rhea" id="RHEA:38436"/>
    </physiologicalReaction>
</comment>
<comment type="subcellular location">
    <subcellularLocation>
        <location evidence="8 29">Endoplasmic reticulum membrane</location>
        <topology evidence="8 29">Multi-pass membrane protein</topology>
    </subcellularLocation>
</comment>
<dbReference type="OrthoDB" id="10039049at2759"/>
<dbReference type="InterPro" id="IPR004299">
    <property type="entry name" value="MBOAT_fam"/>
</dbReference>
<comment type="catalytic activity">
    <reaction evidence="7">
        <text>all-trans-retinol + hexadecanoyl-CoA = all-trans-retinyl hexadecanoate + CoA</text>
        <dbReference type="Rhea" id="RHEA:38175"/>
        <dbReference type="ChEBI" id="CHEBI:17336"/>
        <dbReference type="ChEBI" id="CHEBI:17616"/>
        <dbReference type="ChEBI" id="CHEBI:57287"/>
        <dbReference type="ChEBI" id="CHEBI:57379"/>
    </reaction>
    <physiologicalReaction direction="left-to-right" evidence="7">
        <dbReference type="Rhea" id="RHEA:38176"/>
    </physiologicalReaction>
</comment>
<comment type="catalytic activity">
    <reaction evidence="20">
        <text>1-O-(9Z-octadecenyl)-glycerol + (9Z)-octadecenoyl-CoA = 1-O-(9Z-octadecyl)-3-(9Z-octadecenoyl)-glycerol + CoA</text>
        <dbReference type="Rhea" id="RHEA:55340"/>
        <dbReference type="ChEBI" id="CHEBI:34116"/>
        <dbReference type="ChEBI" id="CHEBI:57287"/>
        <dbReference type="ChEBI" id="CHEBI:57387"/>
        <dbReference type="ChEBI" id="CHEBI:197429"/>
    </reaction>
    <physiologicalReaction direction="left-to-right" evidence="20">
        <dbReference type="Rhea" id="RHEA:55341"/>
    </physiologicalReaction>
</comment>
<comment type="pathway">
    <text evidence="9">Lipid metabolism; glycerolipid metabolism.</text>
</comment>